<dbReference type="AlphaFoldDB" id="A0A3F3PV09"/>
<dbReference type="PANTHER" id="PTHR43364">
    <property type="entry name" value="NADH-SPECIFIC METHYLGLYOXAL REDUCTASE-RELATED"/>
    <property type="match status" value="1"/>
</dbReference>
<keyword evidence="5" id="KW-1185">Reference proteome</keyword>
<dbReference type="GO" id="GO:0005829">
    <property type="term" value="C:cytosol"/>
    <property type="evidence" value="ECO:0007669"/>
    <property type="project" value="TreeGrafter"/>
</dbReference>
<dbReference type="RefSeq" id="XP_026623786.1">
    <property type="nucleotide sequence ID" value="XM_026772034.1"/>
</dbReference>
<organism evidence="4 5">
    <name type="scientific">Aspergillus welwitschiae</name>
    <dbReference type="NCBI Taxonomy" id="1341132"/>
    <lineage>
        <taxon>Eukaryota</taxon>
        <taxon>Fungi</taxon>
        <taxon>Dikarya</taxon>
        <taxon>Ascomycota</taxon>
        <taxon>Pezizomycotina</taxon>
        <taxon>Eurotiomycetes</taxon>
        <taxon>Eurotiomycetidae</taxon>
        <taxon>Eurotiales</taxon>
        <taxon>Aspergillaceae</taxon>
        <taxon>Aspergillus</taxon>
        <taxon>Aspergillus subgen. Circumdati</taxon>
    </lineage>
</organism>
<dbReference type="STRING" id="1341132.A0A3F3PV09"/>
<feature type="domain" description="NADP-dependent oxidoreductase" evidence="3">
    <location>
        <begin position="6"/>
        <end position="131"/>
    </location>
</feature>
<dbReference type="SUPFAM" id="SSF51430">
    <property type="entry name" value="NAD(P)-linked oxidoreductase"/>
    <property type="match status" value="1"/>
</dbReference>
<dbReference type="GO" id="GO:0016491">
    <property type="term" value="F:oxidoreductase activity"/>
    <property type="evidence" value="ECO:0007669"/>
    <property type="project" value="UniProtKB-KW"/>
</dbReference>
<evidence type="ECO:0000313" key="4">
    <source>
        <dbReference type="EMBL" id="RDH30764.1"/>
    </source>
</evidence>
<dbReference type="EMBL" id="KZ852059">
    <property type="protein sequence ID" value="RDH30764.1"/>
    <property type="molecule type" value="Genomic_DNA"/>
</dbReference>
<dbReference type="InterPro" id="IPR023210">
    <property type="entry name" value="NADP_OxRdtase_dom"/>
</dbReference>
<dbReference type="InterPro" id="IPR050523">
    <property type="entry name" value="AKR_Detox_Biosynth"/>
</dbReference>
<dbReference type="PANTHER" id="PTHR43364:SF4">
    <property type="entry name" value="NAD(P)-LINKED OXIDOREDUCTASE SUPERFAMILY PROTEIN"/>
    <property type="match status" value="1"/>
</dbReference>
<dbReference type="GeneID" id="38140390"/>
<sequence length="133" mass="14885">MQVLWFGISNFQPDLLQKLLAICKANGSVKPSVYQGDYSAINHGMEKKLLPILRKHELAYNAFCVLASGFLSGKFTHQTDEGTRFSAHNPLGGSMRELYDQDVLDAALKRLEEATNAFGVTTINAALRWAYYR</sequence>
<proteinExistence type="inferred from homology"/>
<comment type="similarity">
    <text evidence="2">Belongs to the aldo/keto reductase family. Aldo/keto reductase 2 subfamily.</text>
</comment>
<name>A0A3F3PV09_9EURO</name>
<evidence type="ECO:0000259" key="3">
    <source>
        <dbReference type="Pfam" id="PF00248"/>
    </source>
</evidence>
<evidence type="ECO:0000256" key="1">
    <source>
        <dbReference type="ARBA" id="ARBA00023002"/>
    </source>
</evidence>
<reference evidence="4 5" key="1">
    <citation type="submission" date="2018-07" db="EMBL/GenBank/DDBJ databases">
        <title>The genomes of Aspergillus section Nigri reveals drivers in fungal speciation.</title>
        <authorList>
            <consortium name="DOE Joint Genome Institute"/>
            <person name="Vesth T.C."/>
            <person name="Nybo J."/>
            <person name="Theobald S."/>
            <person name="Brandl J."/>
            <person name="Frisvad J.C."/>
            <person name="Nielsen K.F."/>
            <person name="Lyhne E.K."/>
            <person name="Kogle M.E."/>
            <person name="Kuo A."/>
            <person name="Riley R."/>
            <person name="Clum A."/>
            <person name="Nolan M."/>
            <person name="Lipzen A."/>
            <person name="Salamov A."/>
            <person name="Henrissat B."/>
            <person name="Wiebenga A."/>
            <person name="De vries R.P."/>
            <person name="Grigoriev I.V."/>
            <person name="Mortensen U.H."/>
            <person name="Andersen M.R."/>
            <person name="Baker S.E."/>
        </authorList>
    </citation>
    <scope>NUCLEOTIDE SEQUENCE [LARGE SCALE GENOMIC DNA]</scope>
    <source>
        <strain evidence="4 5">CBS 139.54b</strain>
    </source>
</reference>
<gene>
    <name evidence="4" type="ORF">BDQ94DRAFT_172839</name>
</gene>
<dbReference type="Pfam" id="PF00248">
    <property type="entry name" value="Aldo_ket_red"/>
    <property type="match status" value="1"/>
</dbReference>
<dbReference type="InterPro" id="IPR036812">
    <property type="entry name" value="NAD(P)_OxRdtase_dom_sf"/>
</dbReference>
<evidence type="ECO:0000256" key="2">
    <source>
        <dbReference type="ARBA" id="ARBA00038157"/>
    </source>
</evidence>
<dbReference type="Proteomes" id="UP000253729">
    <property type="component" value="Unassembled WGS sequence"/>
</dbReference>
<dbReference type="Gene3D" id="3.20.20.100">
    <property type="entry name" value="NADP-dependent oxidoreductase domain"/>
    <property type="match status" value="1"/>
</dbReference>
<keyword evidence="1" id="KW-0560">Oxidoreductase</keyword>
<protein>
    <submittedName>
        <fullName evidence="4">NADP-dependent oxidoreductase domain-containing protein</fullName>
    </submittedName>
</protein>
<accession>A0A3F3PV09</accession>
<evidence type="ECO:0000313" key="5">
    <source>
        <dbReference type="Proteomes" id="UP000253729"/>
    </source>
</evidence>